<comment type="caution">
    <text evidence="2">The sequence shown here is derived from an EMBL/GenBank/DDBJ whole genome shotgun (WGS) entry which is preliminary data.</text>
</comment>
<protein>
    <submittedName>
        <fullName evidence="2">Uncharacterized protein</fullName>
    </submittedName>
</protein>
<reference evidence="2 3" key="1">
    <citation type="submission" date="2019-03" db="EMBL/GenBank/DDBJ databases">
        <title>First draft genome of Liparis tanakae, snailfish: a comprehensive survey of snailfish specific genes.</title>
        <authorList>
            <person name="Kim W."/>
            <person name="Song I."/>
            <person name="Jeong J.-H."/>
            <person name="Kim D."/>
            <person name="Kim S."/>
            <person name="Ryu S."/>
            <person name="Song J.Y."/>
            <person name="Lee S.K."/>
        </authorList>
    </citation>
    <scope>NUCLEOTIDE SEQUENCE [LARGE SCALE GENOMIC DNA]</scope>
    <source>
        <tissue evidence="2">Muscle</tissue>
    </source>
</reference>
<feature type="region of interest" description="Disordered" evidence="1">
    <location>
        <begin position="1"/>
        <end position="71"/>
    </location>
</feature>
<dbReference type="EMBL" id="SRLO01000327">
    <property type="protein sequence ID" value="TNN60809.1"/>
    <property type="molecule type" value="Genomic_DNA"/>
</dbReference>
<sequence length="105" mass="10599">MNSSALSFPSLSTSAKVLGGGGGCKSEVQVSERVKREGSSTVGDSKAGNKKKTSVPLANAPTAYGSRSPMEPLGKVALPMVGIIDLEGVELTRGLRPVAVGTKGV</sequence>
<accession>A0A4Z2H4W5</accession>
<proteinExistence type="predicted"/>
<evidence type="ECO:0000313" key="3">
    <source>
        <dbReference type="Proteomes" id="UP000314294"/>
    </source>
</evidence>
<evidence type="ECO:0000313" key="2">
    <source>
        <dbReference type="EMBL" id="TNN60809.1"/>
    </source>
</evidence>
<dbReference type="AlphaFoldDB" id="A0A4Z2H4W5"/>
<evidence type="ECO:0000256" key="1">
    <source>
        <dbReference type="SAM" id="MobiDB-lite"/>
    </source>
</evidence>
<name>A0A4Z2H4W5_9TELE</name>
<gene>
    <name evidence="2" type="ORF">EYF80_028979</name>
</gene>
<organism evidence="2 3">
    <name type="scientific">Liparis tanakae</name>
    <name type="common">Tanaka's snailfish</name>
    <dbReference type="NCBI Taxonomy" id="230148"/>
    <lineage>
        <taxon>Eukaryota</taxon>
        <taxon>Metazoa</taxon>
        <taxon>Chordata</taxon>
        <taxon>Craniata</taxon>
        <taxon>Vertebrata</taxon>
        <taxon>Euteleostomi</taxon>
        <taxon>Actinopterygii</taxon>
        <taxon>Neopterygii</taxon>
        <taxon>Teleostei</taxon>
        <taxon>Neoteleostei</taxon>
        <taxon>Acanthomorphata</taxon>
        <taxon>Eupercaria</taxon>
        <taxon>Perciformes</taxon>
        <taxon>Cottioidei</taxon>
        <taxon>Cottales</taxon>
        <taxon>Liparidae</taxon>
        <taxon>Liparis</taxon>
    </lineage>
</organism>
<feature type="compositionally biased region" description="Low complexity" evidence="1">
    <location>
        <begin position="1"/>
        <end position="15"/>
    </location>
</feature>
<dbReference type="Proteomes" id="UP000314294">
    <property type="component" value="Unassembled WGS sequence"/>
</dbReference>
<keyword evidence="3" id="KW-1185">Reference proteome</keyword>